<name>A0A0A9GYM9_ARUDO</name>
<proteinExistence type="predicted"/>
<reference evidence="1" key="2">
    <citation type="journal article" date="2015" name="Data Brief">
        <title>Shoot transcriptome of the giant reed, Arundo donax.</title>
        <authorList>
            <person name="Barrero R.A."/>
            <person name="Guerrero F.D."/>
            <person name="Moolhuijzen P."/>
            <person name="Goolsby J.A."/>
            <person name="Tidwell J."/>
            <person name="Bellgard S.E."/>
            <person name="Bellgard M.I."/>
        </authorList>
    </citation>
    <scope>NUCLEOTIDE SEQUENCE</scope>
    <source>
        <tissue evidence="1">Shoot tissue taken approximately 20 cm above the soil surface</tissue>
    </source>
</reference>
<accession>A0A0A9GYM9</accession>
<protein>
    <submittedName>
        <fullName evidence="1">Uncharacterized protein</fullName>
    </submittedName>
</protein>
<reference evidence="1" key="1">
    <citation type="submission" date="2014-09" db="EMBL/GenBank/DDBJ databases">
        <authorList>
            <person name="Magalhaes I.L.F."/>
            <person name="Oliveira U."/>
            <person name="Santos F.R."/>
            <person name="Vidigal T.H.D.A."/>
            <person name="Brescovit A.D."/>
            <person name="Santos A.J."/>
        </authorList>
    </citation>
    <scope>NUCLEOTIDE SEQUENCE</scope>
    <source>
        <tissue evidence="1">Shoot tissue taken approximately 20 cm above the soil surface</tissue>
    </source>
</reference>
<evidence type="ECO:0000313" key="1">
    <source>
        <dbReference type="EMBL" id="JAE27701.1"/>
    </source>
</evidence>
<dbReference type="AlphaFoldDB" id="A0A0A9GYM9"/>
<organism evidence="1">
    <name type="scientific">Arundo donax</name>
    <name type="common">Giant reed</name>
    <name type="synonym">Donax arundinaceus</name>
    <dbReference type="NCBI Taxonomy" id="35708"/>
    <lineage>
        <taxon>Eukaryota</taxon>
        <taxon>Viridiplantae</taxon>
        <taxon>Streptophyta</taxon>
        <taxon>Embryophyta</taxon>
        <taxon>Tracheophyta</taxon>
        <taxon>Spermatophyta</taxon>
        <taxon>Magnoliopsida</taxon>
        <taxon>Liliopsida</taxon>
        <taxon>Poales</taxon>
        <taxon>Poaceae</taxon>
        <taxon>PACMAD clade</taxon>
        <taxon>Arundinoideae</taxon>
        <taxon>Arundineae</taxon>
        <taxon>Arundo</taxon>
    </lineage>
</organism>
<dbReference type="EMBL" id="GBRH01170195">
    <property type="protein sequence ID" value="JAE27701.1"/>
    <property type="molecule type" value="Transcribed_RNA"/>
</dbReference>
<sequence length="32" mass="3197">MPPTCNCSPPAPRSPPAQGICIAWNAAACACP</sequence>